<name>A0A9P1NBT8_9PELO</name>
<dbReference type="Proteomes" id="UP001152747">
    <property type="component" value="Unassembled WGS sequence"/>
</dbReference>
<dbReference type="InterPro" id="IPR004827">
    <property type="entry name" value="bZIP"/>
</dbReference>
<feature type="region of interest" description="Disordered" evidence="1">
    <location>
        <begin position="161"/>
        <end position="201"/>
    </location>
</feature>
<feature type="domain" description="BZIP" evidence="2">
    <location>
        <begin position="126"/>
        <end position="178"/>
    </location>
</feature>
<dbReference type="Pfam" id="PF07716">
    <property type="entry name" value="bZIP_2"/>
    <property type="match status" value="1"/>
</dbReference>
<dbReference type="OrthoDB" id="644067at2759"/>
<keyword evidence="4" id="KW-1185">Reference proteome</keyword>
<feature type="region of interest" description="Disordered" evidence="1">
    <location>
        <begin position="120"/>
        <end position="146"/>
    </location>
</feature>
<reference evidence="3" key="1">
    <citation type="submission" date="2022-11" db="EMBL/GenBank/DDBJ databases">
        <authorList>
            <person name="Kikuchi T."/>
        </authorList>
    </citation>
    <scope>NUCLEOTIDE SEQUENCE</scope>
    <source>
        <strain evidence="3">PS1010</strain>
    </source>
</reference>
<dbReference type="SUPFAM" id="SSF57959">
    <property type="entry name" value="Leucine zipper domain"/>
    <property type="match status" value="1"/>
</dbReference>
<dbReference type="Gene3D" id="1.20.5.170">
    <property type="match status" value="1"/>
</dbReference>
<organism evidence="3 4">
    <name type="scientific">Caenorhabditis angaria</name>
    <dbReference type="NCBI Taxonomy" id="860376"/>
    <lineage>
        <taxon>Eukaryota</taxon>
        <taxon>Metazoa</taxon>
        <taxon>Ecdysozoa</taxon>
        <taxon>Nematoda</taxon>
        <taxon>Chromadorea</taxon>
        <taxon>Rhabditida</taxon>
        <taxon>Rhabditina</taxon>
        <taxon>Rhabditomorpha</taxon>
        <taxon>Rhabditoidea</taxon>
        <taxon>Rhabditidae</taxon>
        <taxon>Peloderinae</taxon>
        <taxon>Caenorhabditis</taxon>
    </lineage>
</organism>
<dbReference type="EMBL" id="CANHGI010000006">
    <property type="protein sequence ID" value="CAI5455742.1"/>
    <property type="molecule type" value="Genomic_DNA"/>
</dbReference>
<dbReference type="SMART" id="SM00338">
    <property type="entry name" value="BRLZ"/>
    <property type="match status" value="1"/>
</dbReference>
<gene>
    <name evidence="3" type="ORF">CAMP_LOCUS18379</name>
</gene>
<accession>A0A9P1NBT8</accession>
<proteinExistence type="predicted"/>
<evidence type="ECO:0000256" key="1">
    <source>
        <dbReference type="SAM" id="MobiDB-lite"/>
    </source>
</evidence>
<comment type="caution">
    <text evidence="3">The sequence shown here is derived from an EMBL/GenBank/DDBJ whole genome shotgun (WGS) entry which is preliminary data.</text>
</comment>
<dbReference type="AlphaFoldDB" id="A0A9P1NBT8"/>
<dbReference type="InterPro" id="IPR046347">
    <property type="entry name" value="bZIP_sf"/>
</dbReference>
<evidence type="ECO:0000259" key="2">
    <source>
        <dbReference type="PROSITE" id="PS50217"/>
    </source>
</evidence>
<feature type="compositionally biased region" description="Polar residues" evidence="1">
    <location>
        <begin position="170"/>
        <end position="181"/>
    </location>
</feature>
<evidence type="ECO:0000313" key="4">
    <source>
        <dbReference type="Proteomes" id="UP001152747"/>
    </source>
</evidence>
<dbReference type="GO" id="GO:0003700">
    <property type="term" value="F:DNA-binding transcription factor activity"/>
    <property type="evidence" value="ECO:0007669"/>
    <property type="project" value="InterPro"/>
</dbReference>
<dbReference type="PROSITE" id="PS50217">
    <property type="entry name" value="BZIP"/>
    <property type="match status" value="1"/>
</dbReference>
<protein>
    <recommendedName>
        <fullName evidence="2">BZIP domain-containing protein</fullName>
    </recommendedName>
</protein>
<sequence>MDFLTDDFGLHLLNDELAANVVDPLISGLDLPEPSGSKYLLSTEMIDKNALDCYIPDNQLYDYPSSSSSSPTDGYASNLQIHTATPSEFYLPVSNTNNNKKVDYRYVPIKPSVNIVQSKPKLNASEERKLKNRHYAQVSRDKKKKQDADILGELEKLRRENDALRKENSQLRCTIQQLTGSTPPPTPLSETKPKKFENFPTSTTNTFTRKALVTAGAMVVFCLVVFMAPSSTTDLKYGNNLGENLAVLQKNGIRRPNRLAVEQLVPTSQNINISSIPVNNCGDMKSEKAIGGSSDVYSNASAADKNRNFDKLATIIRQKRDSVYILPNKGNIAKPKPKVKRQSTPKYLPKTSFIATSANKTLN</sequence>
<evidence type="ECO:0000313" key="3">
    <source>
        <dbReference type="EMBL" id="CAI5455742.1"/>
    </source>
</evidence>
<dbReference type="CDD" id="cd14686">
    <property type="entry name" value="bZIP"/>
    <property type="match status" value="1"/>
</dbReference>